<protein>
    <submittedName>
        <fullName evidence="5">Dynamin-binding protein-like</fullName>
    </submittedName>
</protein>
<dbReference type="PANTHER" id="PTHR24135:SF28">
    <property type="entry name" value="LD13733P"/>
    <property type="match status" value="1"/>
</dbReference>
<dbReference type="InterPro" id="IPR051569">
    <property type="entry name" value="SHANK"/>
</dbReference>
<dbReference type="PANTHER" id="PTHR24135">
    <property type="entry name" value="SH3 AND MULTIPLE ANKYRIN REPEAT DOMAINS PROTEIN"/>
    <property type="match status" value="1"/>
</dbReference>
<evidence type="ECO:0000259" key="3">
    <source>
        <dbReference type="PROSITE" id="PS50002"/>
    </source>
</evidence>
<dbReference type="Pfam" id="PF07653">
    <property type="entry name" value="SH3_2"/>
    <property type="match status" value="1"/>
</dbReference>
<name>A0ABM1RXC7_LIMPO</name>
<dbReference type="InterPro" id="IPR001452">
    <property type="entry name" value="SH3_domain"/>
</dbReference>
<dbReference type="SUPFAM" id="SSF50044">
    <property type="entry name" value="SH3-domain"/>
    <property type="match status" value="1"/>
</dbReference>
<organism evidence="4 5">
    <name type="scientific">Limulus polyphemus</name>
    <name type="common">Atlantic horseshoe crab</name>
    <dbReference type="NCBI Taxonomy" id="6850"/>
    <lineage>
        <taxon>Eukaryota</taxon>
        <taxon>Metazoa</taxon>
        <taxon>Ecdysozoa</taxon>
        <taxon>Arthropoda</taxon>
        <taxon>Chelicerata</taxon>
        <taxon>Merostomata</taxon>
        <taxon>Xiphosura</taxon>
        <taxon>Limulidae</taxon>
        <taxon>Limulus</taxon>
    </lineage>
</organism>
<keyword evidence="1 2" id="KW-0728">SH3 domain</keyword>
<dbReference type="SMART" id="SM00326">
    <property type="entry name" value="SH3"/>
    <property type="match status" value="1"/>
</dbReference>
<dbReference type="Gene3D" id="2.30.30.40">
    <property type="entry name" value="SH3 Domains"/>
    <property type="match status" value="1"/>
</dbReference>
<gene>
    <name evidence="5" type="primary">LOC111083674</name>
</gene>
<accession>A0ABM1RXC7</accession>
<feature type="non-terminal residue" evidence="5">
    <location>
        <position position="1"/>
    </location>
</feature>
<dbReference type="GeneID" id="111083674"/>
<evidence type="ECO:0000256" key="1">
    <source>
        <dbReference type="ARBA" id="ARBA00022443"/>
    </source>
</evidence>
<dbReference type="RefSeq" id="XP_022236032.1">
    <property type="nucleotide sequence ID" value="XM_022380324.1"/>
</dbReference>
<evidence type="ECO:0000256" key="2">
    <source>
        <dbReference type="PROSITE-ProRule" id="PRU00192"/>
    </source>
</evidence>
<dbReference type="InterPro" id="IPR036028">
    <property type="entry name" value="SH3-like_dom_sf"/>
</dbReference>
<evidence type="ECO:0000313" key="5">
    <source>
        <dbReference type="RefSeq" id="XP_022236032.1"/>
    </source>
</evidence>
<sequence>GASEREEVTEKNIHPGATCVCIHSYSAGSPGHLPLNSGDYVEVVGISDCGLLEGRLVNGQEGFFPSSCVREVKPRTEDVRRGHFRSHRVLPLRRVNSMPKTWKNE</sequence>
<dbReference type="Proteomes" id="UP000694941">
    <property type="component" value="Unplaced"/>
</dbReference>
<evidence type="ECO:0000313" key="4">
    <source>
        <dbReference type="Proteomes" id="UP000694941"/>
    </source>
</evidence>
<proteinExistence type="predicted"/>
<reference evidence="5" key="1">
    <citation type="submission" date="2025-08" db="UniProtKB">
        <authorList>
            <consortium name="RefSeq"/>
        </authorList>
    </citation>
    <scope>IDENTIFICATION</scope>
    <source>
        <tissue evidence="5">Muscle</tissue>
    </source>
</reference>
<dbReference type="PROSITE" id="PS50002">
    <property type="entry name" value="SH3"/>
    <property type="match status" value="1"/>
</dbReference>
<feature type="domain" description="SH3" evidence="3">
    <location>
        <begin position="14"/>
        <end position="74"/>
    </location>
</feature>
<keyword evidence="4" id="KW-1185">Reference proteome</keyword>